<evidence type="ECO:0000256" key="1">
    <source>
        <dbReference type="ARBA" id="ARBA00004651"/>
    </source>
</evidence>
<feature type="transmembrane region" description="Helical" evidence="7">
    <location>
        <begin position="254"/>
        <end position="280"/>
    </location>
</feature>
<feature type="transmembrane region" description="Helical" evidence="7">
    <location>
        <begin position="310"/>
        <end position="329"/>
    </location>
</feature>
<dbReference type="GO" id="GO:0005886">
    <property type="term" value="C:plasma membrane"/>
    <property type="evidence" value="ECO:0007669"/>
    <property type="project" value="UniProtKB-SubCell"/>
</dbReference>
<protein>
    <submittedName>
        <fullName evidence="10">Sugar ABC transporter permease</fullName>
    </submittedName>
</protein>
<evidence type="ECO:0000256" key="5">
    <source>
        <dbReference type="ARBA" id="ARBA00022989"/>
    </source>
</evidence>
<evidence type="ECO:0000313" key="11">
    <source>
        <dbReference type="Proteomes" id="UP000657574"/>
    </source>
</evidence>
<dbReference type="PANTHER" id="PTHR30193:SF37">
    <property type="entry name" value="INNER MEMBRANE ABC TRANSPORTER PERMEASE PROTEIN YCJO"/>
    <property type="match status" value="1"/>
</dbReference>
<dbReference type="Pfam" id="PF00528">
    <property type="entry name" value="BPD_transp_1"/>
    <property type="match status" value="1"/>
</dbReference>
<comment type="caution">
    <text evidence="10">The sequence shown here is derived from an EMBL/GenBank/DDBJ whole genome shotgun (WGS) entry which is preliminary data.</text>
</comment>
<gene>
    <name evidence="10" type="ORF">GCM10010121_001790</name>
</gene>
<evidence type="ECO:0000259" key="9">
    <source>
        <dbReference type="PROSITE" id="PS50928"/>
    </source>
</evidence>
<feature type="transmembrane region" description="Helical" evidence="7">
    <location>
        <begin position="134"/>
        <end position="156"/>
    </location>
</feature>
<reference evidence="10" key="1">
    <citation type="journal article" date="2014" name="Int. J. Syst. Evol. Microbiol.">
        <title>Complete genome sequence of Corynebacterium casei LMG S-19264T (=DSM 44701T), isolated from a smear-ripened cheese.</title>
        <authorList>
            <consortium name="US DOE Joint Genome Institute (JGI-PGF)"/>
            <person name="Walter F."/>
            <person name="Albersmeier A."/>
            <person name="Kalinowski J."/>
            <person name="Ruckert C."/>
        </authorList>
    </citation>
    <scope>NUCLEOTIDE SEQUENCE</scope>
    <source>
        <strain evidence="10">JCM 3086</strain>
    </source>
</reference>
<dbReference type="SUPFAM" id="SSF161098">
    <property type="entry name" value="MetI-like"/>
    <property type="match status" value="1"/>
</dbReference>
<proteinExistence type="inferred from homology"/>
<dbReference type="InterPro" id="IPR000515">
    <property type="entry name" value="MetI-like"/>
</dbReference>
<evidence type="ECO:0000256" key="8">
    <source>
        <dbReference type="SAM" id="MobiDB-lite"/>
    </source>
</evidence>
<dbReference type="Proteomes" id="UP000657574">
    <property type="component" value="Unassembled WGS sequence"/>
</dbReference>
<evidence type="ECO:0000256" key="6">
    <source>
        <dbReference type="ARBA" id="ARBA00023136"/>
    </source>
</evidence>
<reference evidence="10" key="2">
    <citation type="submission" date="2020-09" db="EMBL/GenBank/DDBJ databases">
        <authorList>
            <person name="Sun Q."/>
            <person name="Ohkuma M."/>
        </authorList>
    </citation>
    <scope>NUCLEOTIDE SEQUENCE</scope>
    <source>
        <strain evidence="10">JCM 3086</strain>
    </source>
</reference>
<feature type="region of interest" description="Disordered" evidence="8">
    <location>
        <begin position="1"/>
        <end position="55"/>
    </location>
</feature>
<evidence type="ECO:0000256" key="3">
    <source>
        <dbReference type="ARBA" id="ARBA00022475"/>
    </source>
</evidence>
<evidence type="ECO:0000313" key="10">
    <source>
        <dbReference type="EMBL" id="GGI95044.1"/>
    </source>
</evidence>
<keyword evidence="11" id="KW-1185">Reference proteome</keyword>
<dbReference type="AlphaFoldDB" id="A0A917JZR6"/>
<sequence>MSFRTTRSARRAPSASGPPAAALPPSAGSPGAPDAPGGSGPTAAPRAPRTPRAGRRRDESAWGWLFVSPMVLVLGLFLMLPILMALWVSLLHWDGRSNPFGGQAEFVGLDNYRSLLTEDGLDRTLFVTSLRNNAYYVLLTVPLQTGVALVLALVVNQRLLRARSALRTAFFFPSVTSSIAVSTVFLFLFQGSGAVNSLLSWIGVKGPNWFADPRGVLSLLLGALGVVDPDHPSGPLADHSLLGLSWYQWLSGPSVAMCTIILLAVWTTSGTFMLIFLAALQDIPRELEESAALEGAGRFQMLRHITLPQLRPVLFLVLTLGLISTWQVFDQVYVMGQGAPGNTTLTPAFLSYSSAFDDADFGQGAAIAFILLALILCLTALQRWALRERDARPGRTR</sequence>
<organism evidence="10 11">
    <name type="scientific">Streptomyces brasiliensis</name>
    <dbReference type="NCBI Taxonomy" id="1954"/>
    <lineage>
        <taxon>Bacteria</taxon>
        <taxon>Bacillati</taxon>
        <taxon>Actinomycetota</taxon>
        <taxon>Actinomycetes</taxon>
        <taxon>Kitasatosporales</taxon>
        <taxon>Streptomycetaceae</taxon>
        <taxon>Streptomyces</taxon>
    </lineage>
</organism>
<keyword evidence="2 7" id="KW-0813">Transport</keyword>
<dbReference type="CDD" id="cd06261">
    <property type="entry name" value="TM_PBP2"/>
    <property type="match status" value="1"/>
</dbReference>
<keyword evidence="5 7" id="KW-1133">Transmembrane helix</keyword>
<dbReference type="PROSITE" id="PS50928">
    <property type="entry name" value="ABC_TM1"/>
    <property type="match status" value="1"/>
</dbReference>
<name>A0A917JZR6_9ACTN</name>
<dbReference type="InterPro" id="IPR035906">
    <property type="entry name" value="MetI-like_sf"/>
</dbReference>
<dbReference type="GO" id="GO:0055085">
    <property type="term" value="P:transmembrane transport"/>
    <property type="evidence" value="ECO:0007669"/>
    <property type="project" value="InterPro"/>
</dbReference>
<dbReference type="PANTHER" id="PTHR30193">
    <property type="entry name" value="ABC TRANSPORTER PERMEASE PROTEIN"/>
    <property type="match status" value="1"/>
</dbReference>
<feature type="transmembrane region" description="Helical" evidence="7">
    <location>
        <begin position="361"/>
        <end position="381"/>
    </location>
</feature>
<feature type="transmembrane region" description="Helical" evidence="7">
    <location>
        <begin position="168"/>
        <end position="189"/>
    </location>
</feature>
<accession>A0A917JZR6</accession>
<dbReference type="EMBL" id="BMQA01000001">
    <property type="protein sequence ID" value="GGI95044.1"/>
    <property type="molecule type" value="Genomic_DNA"/>
</dbReference>
<comment type="similarity">
    <text evidence="7">Belongs to the binding-protein-dependent transport system permease family.</text>
</comment>
<keyword evidence="3" id="KW-1003">Cell membrane</keyword>
<evidence type="ECO:0000256" key="2">
    <source>
        <dbReference type="ARBA" id="ARBA00022448"/>
    </source>
</evidence>
<evidence type="ECO:0000256" key="4">
    <source>
        <dbReference type="ARBA" id="ARBA00022692"/>
    </source>
</evidence>
<feature type="compositionally biased region" description="Low complexity" evidence="8">
    <location>
        <begin position="1"/>
        <end position="51"/>
    </location>
</feature>
<keyword evidence="6 7" id="KW-0472">Membrane</keyword>
<evidence type="ECO:0000256" key="7">
    <source>
        <dbReference type="RuleBase" id="RU363032"/>
    </source>
</evidence>
<dbReference type="Gene3D" id="1.10.3720.10">
    <property type="entry name" value="MetI-like"/>
    <property type="match status" value="2"/>
</dbReference>
<feature type="domain" description="ABC transmembrane type-1" evidence="9">
    <location>
        <begin position="130"/>
        <end position="382"/>
    </location>
</feature>
<feature type="transmembrane region" description="Helical" evidence="7">
    <location>
        <begin position="62"/>
        <end position="88"/>
    </location>
</feature>
<comment type="subcellular location">
    <subcellularLocation>
        <location evidence="1 7">Cell membrane</location>
        <topology evidence="1 7">Multi-pass membrane protein</topology>
    </subcellularLocation>
</comment>
<dbReference type="InterPro" id="IPR051393">
    <property type="entry name" value="ABC_transporter_permease"/>
</dbReference>
<keyword evidence="4 7" id="KW-0812">Transmembrane</keyword>